<dbReference type="InterPro" id="IPR011035">
    <property type="entry name" value="Ribosomal_bL25/Gln-tRNA_synth"/>
</dbReference>
<dbReference type="CDD" id="cd00495">
    <property type="entry name" value="Ribosomal_L25_TL5_CTC"/>
    <property type="match status" value="1"/>
</dbReference>
<comment type="subunit">
    <text evidence="5">Part of the 50S ribosomal subunit; part of the 5S rRNA/L5/L18/L25 subcomplex. Contacts the 5S rRNA. Binds to the 5S rRNA independently of L5 and L18.</text>
</comment>
<evidence type="ECO:0000256" key="1">
    <source>
        <dbReference type="ARBA" id="ARBA00022730"/>
    </source>
</evidence>
<dbReference type="Pfam" id="PF01386">
    <property type="entry name" value="Ribosomal_L25p"/>
    <property type="match status" value="1"/>
</dbReference>
<dbReference type="InterPro" id="IPR037121">
    <property type="entry name" value="Ribosomal_bL25_C"/>
</dbReference>
<feature type="domain" description="Large ribosomal subunit protein bL25 beta" evidence="8">
    <location>
        <begin position="97"/>
        <end position="179"/>
    </location>
</feature>
<accession>A0ABT9XJ62</accession>
<dbReference type="SUPFAM" id="SSF50715">
    <property type="entry name" value="Ribosomal protein L25-like"/>
    <property type="match status" value="1"/>
</dbReference>
<comment type="function">
    <text evidence="5">This is one of the proteins that binds to the 5S RNA in the ribosome where it forms part of the central protuberance.</text>
</comment>
<evidence type="ECO:0000256" key="3">
    <source>
        <dbReference type="ARBA" id="ARBA00022980"/>
    </source>
</evidence>
<dbReference type="InterPro" id="IPR020057">
    <property type="entry name" value="Ribosomal_bL25_b-dom"/>
</dbReference>
<dbReference type="PANTHER" id="PTHR33284">
    <property type="entry name" value="RIBOSOMAL PROTEIN L25/GLN-TRNA SYNTHETASE, ANTI-CODON-BINDING DOMAIN-CONTAINING PROTEIN"/>
    <property type="match status" value="1"/>
</dbReference>
<organism evidence="9 10">
    <name type="scientific">Alicyclobacillus cycloheptanicus</name>
    <dbReference type="NCBI Taxonomy" id="1457"/>
    <lineage>
        <taxon>Bacteria</taxon>
        <taxon>Bacillati</taxon>
        <taxon>Bacillota</taxon>
        <taxon>Bacilli</taxon>
        <taxon>Bacillales</taxon>
        <taxon>Alicyclobacillaceae</taxon>
        <taxon>Alicyclobacillus</taxon>
    </lineage>
</organism>
<keyword evidence="1 5" id="KW-0699">rRNA-binding</keyword>
<dbReference type="InterPro" id="IPR020930">
    <property type="entry name" value="Ribosomal_uL5_bac-type"/>
</dbReference>
<dbReference type="PANTHER" id="PTHR33284:SF1">
    <property type="entry name" value="RIBOSOMAL PROTEIN L25_GLN-TRNA SYNTHETASE, ANTI-CODON-BINDING DOMAIN-CONTAINING PROTEIN"/>
    <property type="match status" value="1"/>
</dbReference>
<evidence type="ECO:0000259" key="8">
    <source>
        <dbReference type="Pfam" id="PF14693"/>
    </source>
</evidence>
<sequence length="199" mass="21408">MEHLIMEAAARTGHAALSQLRQDGLVPAVLYGGQEAPVSITVAEKDLERAKVGSKNLVELRVNGENVSAFWQDVQRDPVSRRILHADFYRVDLSAHVDVRVPLHLHGVEAVEKRGGVVQQQTRELEIRALPSDVPEYISVYVGDMEIGDHIEVAKVVLPPGVTSRTSGQVVVASVIAPKQAASVPSAETPPGAESTSES</sequence>
<dbReference type="RefSeq" id="WP_274457382.1">
    <property type="nucleotide sequence ID" value="NZ_CP067097.1"/>
</dbReference>
<evidence type="ECO:0000256" key="6">
    <source>
        <dbReference type="SAM" id="MobiDB-lite"/>
    </source>
</evidence>
<dbReference type="Pfam" id="PF14693">
    <property type="entry name" value="Ribosomal_TL5_C"/>
    <property type="match status" value="1"/>
</dbReference>
<comment type="similarity">
    <text evidence="5">Belongs to the bacterial ribosomal protein bL25 family. CTC subfamily.</text>
</comment>
<comment type="caution">
    <text evidence="9">The sequence shown here is derived from an EMBL/GenBank/DDBJ whole genome shotgun (WGS) entry which is preliminary data.</text>
</comment>
<dbReference type="NCBIfam" id="TIGR00731">
    <property type="entry name" value="bL25_bact_ctc"/>
    <property type="match status" value="1"/>
</dbReference>
<dbReference type="InterPro" id="IPR029751">
    <property type="entry name" value="Ribosomal_L25_dom"/>
</dbReference>
<dbReference type="Gene3D" id="2.170.120.20">
    <property type="entry name" value="Ribosomal protein L25, beta domain"/>
    <property type="match status" value="1"/>
</dbReference>
<keyword evidence="3 5" id="KW-0689">Ribosomal protein</keyword>
<dbReference type="Gene3D" id="2.40.240.10">
    <property type="entry name" value="Ribosomal Protein L25, Chain P"/>
    <property type="match status" value="1"/>
</dbReference>
<dbReference type="Proteomes" id="UP001232973">
    <property type="component" value="Unassembled WGS sequence"/>
</dbReference>
<keyword evidence="2 5" id="KW-0694">RNA-binding</keyword>
<dbReference type="InterPro" id="IPR001021">
    <property type="entry name" value="Ribosomal_bL25_long"/>
</dbReference>
<evidence type="ECO:0000256" key="5">
    <source>
        <dbReference type="HAMAP-Rule" id="MF_01334"/>
    </source>
</evidence>
<keyword evidence="4 5" id="KW-0687">Ribonucleoprotein</keyword>
<evidence type="ECO:0000256" key="4">
    <source>
        <dbReference type="ARBA" id="ARBA00023274"/>
    </source>
</evidence>
<feature type="region of interest" description="Disordered" evidence="6">
    <location>
        <begin position="180"/>
        <end position="199"/>
    </location>
</feature>
<keyword evidence="10" id="KW-1185">Reference proteome</keyword>
<reference evidence="9 10" key="1">
    <citation type="submission" date="2023-07" db="EMBL/GenBank/DDBJ databases">
        <title>Genomic Encyclopedia of Type Strains, Phase IV (KMG-IV): sequencing the most valuable type-strain genomes for metagenomic binning, comparative biology and taxonomic classification.</title>
        <authorList>
            <person name="Goeker M."/>
        </authorList>
    </citation>
    <scope>NUCLEOTIDE SEQUENCE [LARGE SCALE GENOMIC DNA]</scope>
    <source>
        <strain evidence="9 10">DSM 4006</strain>
    </source>
</reference>
<gene>
    <name evidence="5" type="primary">rplY</name>
    <name evidence="5" type="synonym">ctc</name>
    <name evidence="9" type="ORF">J2S03_002023</name>
</gene>
<evidence type="ECO:0000313" key="10">
    <source>
        <dbReference type="Proteomes" id="UP001232973"/>
    </source>
</evidence>
<evidence type="ECO:0000313" key="9">
    <source>
        <dbReference type="EMBL" id="MDQ0190160.1"/>
    </source>
</evidence>
<dbReference type="EMBL" id="JAUSTP010000015">
    <property type="protein sequence ID" value="MDQ0190160.1"/>
    <property type="molecule type" value="Genomic_DNA"/>
</dbReference>
<evidence type="ECO:0000259" key="7">
    <source>
        <dbReference type="Pfam" id="PF01386"/>
    </source>
</evidence>
<dbReference type="GO" id="GO:0005840">
    <property type="term" value="C:ribosome"/>
    <property type="evidence" value="ECO:0007669"/>
    <property type="project" value="UniProtKB-KW"/>
</dbReference>
<dbReference type="HAMAP" id="MF_01334">
    <property type="entry name" value="Ribosomal_bL25_CTC"/>
    <property type="match status" value="1"/>
</dbReference>
<proteinExistence type="inferred from homology"/>
<name>A0ABT9XJ62_9BACL</name>
<feature type="domain" description="Large ribosomal subunit protein bL25 L25" evidence="7">
    <location>
        <begin position="7"/>
        <end position="88"/>
    </location>
</feature>
<dbReference type="InterPro" id="IPR020056">
    <property type="entry name" value="Rbsml_bL25/Gln-tRNA_synth_N"/>
</dbReference>
<evidence type="ECO:0000256" key="2">
    <source>
        <dbReference type="ARBA" id="ARBA00022884"/>
    </source>
</evidence>
<protein>
    <recommendedName>
        <fullName evidence="5">Large ribosomal subunit protein bL25</fullName>
    </recommendedName>
    <alternativeName>
        <fullName evidence="5">General stress protein CTC</fullName>
    </alternativeName>
</protein>